<dbReference type="Proteomes" id="UP001610444">
    <property type="component" value="Unassembled WGS sequence"/>
</dbReference>
<dbReference type="RefSeq" id="XP_070898442.1">
    <property type="nucleotide sequence ID" value="XM_071040393.1"/>
</dbReference>
<feature type="compositionally biased region" description="Acidic residues" evidence="1">
    <location>
        <begin position="65"/>
        <end position="79"/>
    </location>
</feature>
<dbReference type="EMBL" id="JBFXLR010000025">
    <property type="protein sequence ID" value="KAL2848758.1"/>
    <property type="molecule type" value="Genomic_DNA"/>
</dbReference>
<comment type="caution">
    <text evidence="2">The sequence shown here is derived from an EMBL/GenBank/DDBJ whole genome shotgun (WGS) entry which is preliminary data.</text>
</comment>
<gene>
    <name evidence="2" type="ORF">BJX68DRAFT_238641</name>
</gene>
<evidence type="ECO:0000313" key="3">
    <source>
        <dbReference type="Proteomes" id="UP001610444"/>
    </source>
</evidence>
<name>A0ABR4KBX5_9EURO</name>
<keyword evidence="3" id="KW-1185">Reference proteome</keyword>
<organism evidence="2 3">
    <name type="scientific">Aspergillus pseudodeflectus</name>
    <dbReference type="NCBI Taxonomy" id="176178"/>
    <lineage>
        <taxon>Eukaryota</taxon>
        <taxon>Fungi</taxon>
        <taxon>Dikarya</taxon>
        <taxon>Ascomycota</taxon>
        <taxon>Pezizomycotina</taxon>
        <taxon>Eurotiomycetes</taxon>
        <taxon>Eurotiomycetidae</taxon>
        <taxon>Eurotiales</taxon>
        <taxon>Aspergillaceae</taxon>
        <taxon>Aspergillus</taxon>
        <taxon>Aspergillus subgen. Nidulantes</taxon>
    </lineage>
</organism>
<evidence type="ECO:0000256" key="1">
    <source>
        <dbReference type="SAM" id="MobiDB-lite"/>
    </source>
</evidence>
<dbReference type="GeneID" id="98155557"/>
<reference evidence="2 3" key="1">
    <citation type="submission" date="2024-07" db="EMBL/GenBank/DDBJ databases">
        <title>Section-level genome sequencing and comparative genomics of Aspergillus sections Usti and Cavernicolus.</title>
        <authorList>
            <consortium name="Lawrence Berkeley National Laboratory"/>
            <person name="Nybo J.L."/>
            <person name="Vesth T.C."/>
            <person name="Theobald S."/>
            <person name="Frisvad J.C."/>
            <person name="Larsen T.O."/>
            <person name="Kjaerboelling I."/>
            <person name="Rothschild-Mancinelli K."/>
            <person name="Lyhne E.K."/>
            <person name="Kogle M.E."/>
            <person name="Barry K."/>
            <person name="Clum A."/>
            <person name="Na H."/>
            <person name="Ledsgaard L."/>
            <person name="Lin J."/>
            <person name="Lipzen A."/>
            <person name="Kuo A."/>
            <person name="Riley R."/>
            <person name="Mondo S."/>
            <person name="LaButti K."/>
            <person name="Haridas S."/>
            <person name="Pangalinan J."/>
            <person name="Salamov A.A."/>
            <person name="Simmons B.A."/>
            <person name="Magnuson J.K."/>
            <person name="Chen J."/>
            <person name="Drula E."/>
            <person name="Henrissat B."/>
            <person name="Wiebenga A."/>
            <person name="Lubbers R.J."/>
            <person name="Gomes A.C."/>
            <person name="Macurrencykelacurrency M.R."/>
            <person name="Stajich J."/>
            <person name="Grigoriev I.V."/>
            <person name="Mortensen U.H."/>
            <person name="De vries R.P."/>
            <person name="Baker S.E."/>
            <person name="Andersen M.R."/>
        </authorList>
    </citation>
    <scope>NUCLEOTIDE SEQUENCE [LARGE SCALE GENOMIC DNA]</scope>
    <source>
        <strain evidence="2 3">CBS 756.74</strain>
    </source>
</reference>
<protein>
    <submittedName>
        <fullName evidence="2">Uncharacterized protein</fullName>
    </submittedName>
</protein>
<evidence type="ECO:0000313" key="2">
    <source>
        <dbReference type="EMBL" id="KAL2848758.1"/>
    </source>
</evidence>
<proteinExistence type="predicted"/>
<sequence length="88" mass="10348">MRLLLDDPNIDVRTVDWRDKNAWVYAKESRHRRGEPIMEMLWEKGCTDPLATETFKPPARGSDSEKDEYDEDDDDSEFEEAVRIASTR</sequence>
<feature type="region of interest" description="Disordered" evidence="1">
    <location>
        <begin position="49"/>
        <end position="88"/>
    </location>
</feature>
<accession>A0ABR4KBX5</accession>